<organism evidence="2 3">
    <name type="scientific">[Clostridium] clostridioforme CAG:132</name>
    <dbReference type="NCBI Taxonomy" id="1263065"/>
    <lineage>
        <taxon>Bacteria</taxon>
        <taxon>Bacillati</taxon>
        <taxon>Bacillota</taxon>
        <taxon>Clostridia</taxon>
        <taxon>Lachnospirales</taxon>
        <taxon>Lachnospiraceae</taxon>
        <taxon>Enterocloster</taxon>
    </lineage>
</organism>
<proteinExistence type="predicted"/>
<evidence type="ECO:0000313" key="2">
    <source>
        <dbReference type="EMBL" id="CDB63848.1"/>
    </source>
</evidence>
<gene>
    <name evidence="2" type="ORF">BN486_03670</name>
</gene>
<dbReference type="AlphaFoldDB" id="R6JLV5"/>
<comment type="caution">
    <text evidence="2">The sequence shown here is derived from an EMBL/GenBank/DDBJ whole genome shotgun (WGS) entry which is preliminary data.</text>
</comment>
<dbReference type="Proteomes" id="UP000018009">
    <property type="component" value="Unassembled WGS sequence"/>
</dbReference>
<feature type="region of interest" description="Disordered" evidence="1">
    <location>
        <begin position="190"/>
        <end position="262"/>
    </location>
</feature>
<evidence type="ECO:0000313" key="3">
    <source>
        <dbReference type="Proteomes" id="UP000018009"/>
    </source>
</evidence>
<name>R6JLV5_9FIRM</name>
<evidence type="ECO:0000256" key="1">
    <source>
        <dbReference type="SAM" id="MobiDB-lite"/>
    </source>
</evidence>
<accession>R6JLV5</accession>
<dbReference type="EMBL" id="CBDY010000341">
    <property type="protein sequence ID" value="CDB63848.1"/>
    <property type="molecule type" value="Genomic_DNA"/>
</dbReference>
<sequence length="262" mass="30587">METQQTSETKGPRINTQMLGIPKDEIRRIDVSEAEVVRRQYLSHIREPQVTIRPDGVQFNNAAIQILEGAVYIYLMVDRKRKWLVIREVEKDARDAQRWCSVKDGARKSRKITGADFSERVYRMMGWNKGYYYKICGTPALPVEGEERLYLLFELENYDRYILTEKARKSAGVLDEEVGDEELEKIRAEAEAARKAKEEAAANGTKPRKRKKQQHPDDWEDDSFGEPYAQHKDRLQLPILQKTDDGQLTMDLFDDTSERKRE</sequence>
<protein>
    <submittedName>
        <fullName evidence="2">Uncharacterized protein</fullName>
    </submittedName>
</protein>
<reference evidence="2" key="1">
    <citation type="submission" date="2012-11" db="EMBL/GenBank/DDBJ databases">
        <title>Dependencies among metagenomic species, viruses, plasmids and units of genetic variation.</title>
        <authorList>
            <person name="Nielsen H.B."/>
            <person name="Almeida M."/>
            <person name="Juncker A.S."/>
            <person name="Rasmussen S."/>
            <person name="Li J."/>
            <person name="Sunagawa S."/>
            <person name="Plichta D."/>
            <person name="Gautier L."/>
            <person name="Le Chatelier E."/>
            <person name="Peletier E."/>
            <person name="Bonde I."/>
            <person name="Nielsen T."/>
            <person name="Manichanh C."/>
            <person name="Arumugam M."/>
            <person name="Batto J."/>
            <person name="Santos M.B.Q.D."/>
            <person name="Blom N."/>
            <person name="Borruel N."/>
            <person name="Burgdorf K.S."/>
            <person name="Boumezbeur F."/>
            <person name="Casellas F."/>
            <person name="Dore J."/>
            <person name="Guarner F."/>
            <person name="Hansen T."/>
            <person name="Hildebrand F."/>
            <person name="Kaas R.S."/>
            <person name="Kennedy S."/>
            <person name="Kristiansen K."/>
            <person name="Kultima J.R."/>
            <person name="Leonard P."/>
            <person name="Levenez F."/>
            <person name="Lund O."/>
            <person name="Moumen B."/>
            <person name="Le Paslier D."/>
            <person name="Pons N."/>
            <person name="Pedersen O."/>
            <person name="Prifti E."/>
            <person name="Qin J."/>
            <person name="Raes J."/>
            <person name="Tap J."/>
            <person name="Tims S."/>
            <person name="Ussery D.W."/>
            <person name="Yamada T."/>
            <person name="MetaHit consortium"/>
            <person name="Renault P."/>
            <person name="Sicheritz-Ponten T."/>
            <person name="Bork P."/>
            <person name="Wang J."/>
            <person name="Brunak S."/>
            <person name="Ehrlich S.D."/>
        </authorList>
    </citation>
    <scope>NUCLEOTIDE SEQUENCE [LARGE SCALE GENOMIC DNA]</scope>
</reference>
<feature type="compositionally biased region" description="Basic and acidic residues" evidence="1">
    <location>
        <begin position="190"/>
        <end position="200"/>
    </location>
</feature>
<dbReference type="RefSeq" id="WP_022203153.1">
    <property type="nucleotide sequence ID" value="NZ_FR886101.1"/>
</dbReference>